<dbReference type="EMBL" id="KV006569">
    <property type="protein sequence ID" value="KZV32492.1"/>
    <property type="molecule type" value="Genomic_DNA"/>
</dbReference>
<protein>
    <submittedName>
        <fullName evidence="2">Uncharacterized protein</fullName>
    </submittedName>
</protein>
<dbReference type="AlphaFoldDB" id="A0A2Z7BDR7"/>
<feature type="compositionally biased region" description="Basic residues" evidence="1">
    <location>
        <begin position="569"/>
        <end position="583"/>
    </location>
</feature>
<evidence type="ECO:0000313" key="3">
    <source>
        <dbReference type="Proteomes" id="UP000250235"/>
    </source>
</evidence>
<evidence type="ECO:0000313" key="2">
    <source>
        <dbReference type="EMBL" id="KZV32492.1"/>
    </source>
</evidence>
<sequence>MQKMFKALETSGLRGFLGCKPVLYQSELGQFFDTALVQDEDITGAISDKYFTVTPSRFVGVFELPTEGISNFYDVPKNQVEPPIDDVDVIIGQVISQTPGLTEDDLEQEGQRIDEPEIGDDVDQCGLDQGTGTVGTADTAKFSEIENIEKAGGSKSMDVGESSEQAAGSKKSVEELMSIDDLLFCFTDIVVANLGVERLPDYFLDDFDQGIHTEYFIDFLSDSSVQSDSKIDSESTSGNTVYRSPSPADNSFVLGRVIFTSAQEELLCSVEFPDSPPPTSQRQESTSSASGSPLSTTPDDVPLKDHTEDNETSLPTTSTDLSSAVDDIKSFLAQSIADSENNILHKIQAVINGLRDNQYQQQDFFRTQFHNSRQAIHNDVNTLSVHISEYRKGVQTFGASVNTNNLAIQRKIDAQQAKIDYLDTQVAAIRNNQLEFQTKIAADILSLSTQISDISDFIRSGDAKKGEVGSSSRRPPIRVELRPLPTRQPSPDVQGSGATQLTGGGSAVRTPTFPPTVGTFAERVAMAQRHILESGQVISIEEAVERVIEADIRESDRLERERARERRERRQSRSSSSKRRRGF</sequence>
<reference evidence="2 3" key="1">
    <citation type="journal article" date="2015" name="Proc. Natl. Acad. Sci. U.S.A.">
        <title>The resurrection genome of Boea hygrometrica: A blueprint for survival of dehydration.</title>
        <authorList>
            <person name="Xiao L."/>
            <person name="Yang G."/>
            <person name="Zhang L."/>
            <person name="Yang X."/>
            <person name="Zhao S."/>
            <person name="Ji Z."/>
            <person name="Zhou Q."/>
            <person name="Hu M."/>
            <person name="Wang Y."/>
            <person name="Chen M."/>
            <person name="Xu Y."/>
            <person name="Jin H."/>
            <person name="Xiao X."/>
            <person name="Hu G."/>
            <person name="Bao F."/>
            <person name="Hu Y."/>
            <person name="Wan P."/>
            <person name="Li L."/>
            <person name="Deng X."/>
            <person name="Kuang T."/>
            <person name="Xiang C."/>
            <person name="Zhu J.K."/>
            <person name="Oliver M.J."/>
            <person name="He Y."/>
        </authorList>
    </citation>
    <scope>NUCLEOTIDE SEQUENCE [LARGE SCALE GENOMIC DNA]</scope>
    <source>
        <strain evidence="3">cv. XS01</strain>
    </source>
</reference>
<gene>
    <name evidence="2" type="ORF">F511_43790</name>
</gene>
<feature type="region of interest" description="Disordered" evidence="1">
    <location>
        <begin position="551"/>
        <end position="583"/>
    </location>
</feature>
<name>A0A2Z7BDR7_9LAMI</name>
<feature type="region of interest" description="Disordered" evidence="1">
    <location>
        <begin position="462"/>
        <end position="512"/>
    </location>
</feature>
<evidence type="ECO:0000256" key="1">
    <source>
        <dbReference type="SAM" id="MobiDB-lite"/>
    </source>
</evidence>
<feature type="compositionally biased region" description="Basic and acidic residues" evidence="1">
    <location>
        <begin position="551"/>
        <end position="568"/>
    </location>
</feature>
<proteinExistence type="predicted"/>
<feature type="compositionally biased region" description="Polar residues" evidence="1">
    <location>
        <begin position="487"/>
        <end position="501"/>
    </location>
</feature>
<feature type="region of interest" description="Disordered" evidence="1">
    <location>
        <begin position="151"/>
        <end position="170"/>
    </location>
</feature>
<feature type="region of interest" description="Disordered" evidence="1">
    <location>
        <begin position="270"/>
        <end position="320"/>
    </location>
</feature>
<organism evidence="2 3">
    <name type="scientific">Dorcoceras hygrometricum</name>
    <dbReference type="NCBI Taxonomy" id="472368"/>
    <lineage>
        <taxon>Eukaryota</taxon>
        <taxon>Viridiplantae</taxon>
        <taxon>Streptophyta</taxon>
        <taxon>Embryophyta</taxon>
        <taxon>Tracheophyta</taxon>
        <taxon>Spermatophyta</taxon>
        <taxon>Magnoliopsida</taxon>
        <taxon>eudicotyledons</taxon>
        <taxon>Gunneridae</taxon>
        <taxon>Pentapetalae</taxon>
        <taxon>asterids</taxon>
        <taxon>lamiids</taxon>
        <taxon>Lamiales</taxon>
        <taxon>Gesneriaceae</taxon>
        <taxon>Didymocarpoideae</taxon>
        <taxon>Trichosporeae</taxon>
        <taxon>Loxocarpinae</taxon>
        <taxon>Dorcoceras</taxon>
    </lineage>
</organism>
<dbReference type="Proteomes" id="UP000250235">
    <property type="component" value="Unassembled WGS sequence"/>
</dbReference>
<feature type="compositionally biased region" description="Low complexity" evidence="1">
    <location>
        <begin position="285"/>
        <end position="297"/>
    </location>
</feature>
<keyword evidence="3" id="KW-1185">Reference proteome</keyword>
<accession>A0A2Z7BDR7</accession>